<dbReference type="RefSeq" id="WP_254421812.1">
    <property type="nucleotide sequence ID" value="NZ_BAAAJB010000051.1"/>
</dbReference>
<feature type="region of interest" description="Disordered" evidence="6">
    <location>
        <begin position="171"/>
        <end position="190"/>
    </location>
</feature>
<evidence type="ECO:0000256" key="3">
    <source>
        <dbReference type="ARBA" id="ARBA00022578"/>
    </source>
</evidence>
<name>A0ABY5DIV1_9ACTN</name>
<dbReference type="Gene3D" id="3.30.420.10">
    <property type="entry name" value="Ribonuclease H-like superfamily/Ribonuclease H"/>
    <property type="match status" value="1"/>
</dbReference>
<reference evidence="8" key="1">
    <citation type="submission" date="2022-06" db="EMBL/GenBank/DDBJ databases">
        <authorList>
            <person name="Ping M."/>
        </authorList>
    </citation>
    <scope>NUCLEOTIDE SEQUENCE</scope>
    <source>
        <strain evidence="8">JCM11759T</strain>
    </source>
</reference>
<proteinExistence type="inferred from homology"/>
<comment type="similarity">
    <text evidence="2">Belongs to the transposase IS30 family.</text>
</comment>
<gene>
    <name evidence="8" type="ORF">NE857_16555</name>
</gene>
<accession>A0ABY5DIV1</accession>
<evidence type="ECO:0000256" key="5">
    <source>
        <dbReference type="ARBA" id="ARBA00023172"/>
    </source>
</evidence>
<dbReference type="PROSITE" id="PS01043">
    <property type="entry name" value="TRANSPOSASE_IS30"/>
    <property type="match status" value="1"/>
</dbReference>
<evidence type="ECO:0000256" key="6">
    <source>
        <dbReference type="SAM" id="MobiDB-lite"/>
    </source>
</evidence>
<keyword evidence="3" id="KW-0815">Transposition</keyword>
<protein>
    <submittedName>
        <fullName evidence="8">IS30 family transposase</fullName>
    </submittedName>
</protein>
<dbReference type="InterPro" id="IPR001598">
    <property type="entry name" value="Transposase_IS30_CS"/>
</dbReference>
<keyword evidence="4" id="KW-0238">DNA-binding</keyword>
<organism evidence="8 9">
    <name type="scientific">Nocardiopsis exhalans</name>
    <dbReference type="NCBI Taxonomy" id="163604"/>
    <lineage>
        <taxon>Bacteria</taxon>
        <taxon>Bacillati</taxon>
        <taxon>Actinomycetota</taxon>
        <taxon>Actinomycetes</taxon>
        <taxon>Streptosporangiales</taxon>
        <taxon>Nocardiopsidaceae</taxon>
        <taxon>Nocardiopsis</taxon>
    </lineage>
</organism>
<keyword evidence="5" id="KW-0233">DNA recombination</keyword>
<dbReference type="PANTHER" id="PTHR10948">
    <property type="entry name" value="TRANSPOSASE"/>
    <property type="match status" value="1"/>
</dbReference>
<dbReference type="InterPro" id="IPR001584">
    <property type="entry name" value="Integrase_cat-core"/>
</dbReference>
<sequence length="465" mass="51641">MGRPRGWGAAVTGRPPMRSPGRPTTNARQVQRQFWARIAEGLSTEDAAAACGVSTPVGSRWFREAGGMSPIALDAPSGRYLSFGEREEIALCKAQNMGVCEIARHVGRDKSTISRELRRNAATRGGRIEYRASVAQWHAERRAHRPKAAKLVINDRLRDYVQERLAGTVTDAEGRPIPGPNVPWKGRRHGRRADRRWGTAWSPEQISHRLKVDFPEDESMRISHEAIYQALYVQGRGALRRELTACLRTGRALRVPRARTRGRGKHFVTPEVLISARPAEVADRAVPGHWEGDLIIGLEGSAIGTLVERTTRFTALLHLPRMEGHGEVAPVKNGPPLAGHGAEAVRDAIAAQFGGLPEKLWRSLTWDQGAEMAQHAQLRLDTGLEVYFCDPHSPWQRGSNENTNGLLRQYFPKGTDLARHSATDLEAIARTLNTRPRKTLGWRTPAEAFDEHLQLVQRTGVARTP</sequence>
<dbReference type="InterPro" id="IPR053392">
    <property type="entry name" value="Transposase_IS30-like"/>
</dbReference>
<dbReference type="EMBL" id="CP099837">
    <property type="protein sequence ID" value="USY23083.1"/>
    <property type="molecule type" value="Genomic_DNA"/>
</dbReference>
<dbReference type="PANTHER" id="PTHR10948:SF23">
    <property type="entry name" value="TRANSPOSASE INSI FOR INSERTION SEQUENCE ELEMENT IS30A-RELATED"/>
    <property type="match status" value="1"/>
</dbReference>
<dbReference type="InterPro" id="IPR025246">
    <property type="entry name" value="IS30-like_HTH"/>
</dbReference>
<dbReference type="SUPFAM" id="SSF53098">
    <property type="entry name" value="Ribonuclease H-like"/>
    <property type="match status" value="1"/>
</dbReference>
<comment type="function">
    <text evidence="1">Required for the transposition of the insertion element.</text>
</comment>
<evidence type="ECO:0000256" key="4">
    <source>
        <dbReference type="ARBA" id="ARBA00023125"/>
    </source>
</evidence>
<feature type="domain" description="Integrase catalytic" evidence="7">
    <location>
        <begin position="274"/>
        <end position="453"/>
    </location>
</feature>
<evidence type="ECO:0000259" key="7">
    <source>
        <dbReference type="PROSITE" id="PS50994"/>
    </source>
</evidence>
<dbReference type="InterPro" id="IPR036397">
    <property type="entry name" value="RNaseH_sf"/>
</dbReference>
<dbReference type="InterPro" id="IPR051917">
    <property type="entry name" value="Transposase-Integrase"/>
</dbReference>
<feature type="region of interest" description="Disordered" evidence="6">
    <location>
        <begin position="1"/>
        <end position="27"/>
    </location>
</feature>
<evidence type="ECO:0000256" key="1">
    <source>
        <dbReference type="ARBA" id="ARBA00002190"/>
    </source>
</evidence>
<dbReference type="InterPro" id="IPR012337">
    <property type="entry name" value="RNaseH-like_sf"/>
</dbReference>
<evidence type="ECO:0000313" key="9">
    <source>
        <dbReference type="Proteomes" id="UP001055940"/>
    </source>
</evidence>
<dbReference type="NCBIfam" id="NF033563">
    <property type="entry name" value="transpos_IS30"/>
    <property type="match status" value="2"/>
</dbReference>
<dbReference type="Pfam" id="PF13936">
    <property type="entry name" value="HTH_38"/>
    <property type="match status" value="1"/>
</dbReference>
<dbReference type="Proteomes" id="UP001055940">
    <property type="component" value="Chromosome"/>
</dbReference>
<evidence type="ECO:0000256" key="2">
    <source>
        <dbReference type="ARBA" id="ARBA00006363"/>
    </source>
</evidence>
<evidence type="ECO:0000313" key="8">
    <source>
        <dbReference type="EMBL" id="USY23083.1"/>
    </source>
</evidence>
<keyword evidence="9" id="KW-1185">Reference proteome</keyword>
<dbReference type="PROSITE" id="PS50994">
    <property type="entry name" value="INTEGRASE"/>
    <property type="match status" value="1"/>
</dbReference>